<dbReference type="Proteomes" id="UP001139226">
    <property type="component" value="Unassembled WGS sequence"/>
</dbReference>
<name>A0A9X1V4K0_9FLAO</name>
<evidence type="ECO:0000313" key="1">
    <source>
        <dbReference type="EMBL" id="MCH4824372.1"/>
    </source>
</evidence>
<accession>A0A9X1V4K0</accession>
<dbReference type="RefSeq" id="WP_240714534.1">
    <property type="nucleotide sequence ID" value="NZ_JAKVTV010000005.1"/>
</dbReference>
<dbReference type="EMBL" id="JAKVTV010000005">
    <property type="protein sequence ID" value="MCH4824372.1"/>
    <property type="molecule type" value="Genomic_DNA"/>
</dbReference>
<sequence>MALTGTLIGSFKKFILQEKIIMDTAQKVFSERNDTVDLFVWYDDRDFPLRLKRQIKLRNMLNSFLLEQMT</sequence>
<protein>
    <submittedName>
        <fullName evidence="1">Uncharacterized protein</fullName>
    </submittedName>
</protein>
<comment type="caution">
    <text evidence="1">The sequence shown here is derived from an EMBL/GenBank/DDBJ whole genome shotgun (WGS) entry which is preliminary data.</text>
</comment>
<dbReference type="AlphaFoldDB" id="A0A9X1V4K0"/>
<reference evidence="1" key="1">
    <citation type="submission" date="2022-03" db="EMBL/GenBank/DDBJ databases">
        <title>Gramella crocea sp. nov., isolated from activated sludge of a seafood processing plant.</title>
        <authorList>
            <person name="Zhang X."/>
        </authorList>
    </citation>
    <scope>NUCLEOTIDE SEQUENCE</scope>
    <source>
        <strain evidence="1">YJ019</strain>
    </source>
</reference>
<keyword evidence="2" id="KW-1185">Reference proteome</keyword>
<gene>
    <name evidence="1" type="ORF">ML462_14460</name>
</gene>
<organism evidence="1 2">
    <name type="scientific">Christiangramia lutea</name>
    <dbReference type="NCBI Taxonomy" id="1607951"/>
    <lineage>
        <taxon>Bacteria</taxon>
        <taxon>Pseudomonadati</taxon>
        <taxon>Bacteroidota</taxon>
        <taxon>Flavobacteriia</taxon>
        <taxon>Flavobacteriales</taxon>
        <taxon>Flavobacteriaceae</taxon>
        <taxon>Christiangramia</taxon>
    </lineage>
</organism>
<evidence type="ECO:0000313" key="2">
    <source>
        <dbReference type="Proteomes" id="UP001139226"/>
    </source>
</evidence>
<proteinExistence type="predicted"/>